<comment type="caution">
    <text evidence="1">The sequence shown here is derived from an EMBL/GenBank/DDBJ whole genome shotgun (WGS) entry which is preliminary data.</text>
</comment>
<evidence type="ECO:0000313" key="1">
    <source>
        <dbReference type="EMBL" id="CAE6418203.1"/>
    </source>
</evidence>
<protein>
    <submittedName>
        <fullName evidence="1">Uncharacterized protein</fullName>
    </submittedName>
</protein>
<dbReference type="Pfam" id="PF02992">
    <property type="entry name" value="Transposase_21"/>
    <property type="match status" value="1"/>
</dbReference>
<sequence length="1002" mass="114449">MRAEIKSKCFCCGELLTARTRREHRKIYAEKLAIAANNAAIAAYEAANAATIAAANVDNDSDMELELEPEPEPESAPASSANLLALRDDINDLLAADPAALLAAAEALRDSIKLPALVDADRLVGGIEVPAEVRIDVHMHDGRPLTPPPFSHTQGLRLIPPVTIEDWPDLEYSSEPESEDEKVPFDALDCDPAFVEQDRPPALDPINEPLLSDEEMIKILEMELGDLEETDEWTNMYKRLITTRDRTILQFLATRLRTHFSRQTYDDLRLGACAPLNIPSEFIAWRRLRILSDLETWRNATIRYNSAGSPRRCFCYSPLIPQLRALFQDPEMAKKLRYRVLCDTLREAGLIQDVFDSEHYLKLRETLLDPKGDYHFFDDPQDFALGVSTDGFTLFKRRRRGMSTAWPILIINYNLHPRIRTRLENVICVGVIPGPKQCKDLNSFLVPLLDELLELEAGVECSAPPGPDARGSNFVFRREQVLTYDDLPLRTHQHLLDRLEQIETAPTKTRRKQLAQDYGLNSRSIFTYLRSINLATCAPYDAMHLLFENLIPNMIRHWTGNFKGLDQGSGFYQFTKAEWELIGKLTVAAVRTIPSFFVGTLPDIALDGNLYKAEAYSFWFQYLAPILLKGRLRDPYYSHLILMRNILALCLQFEITHADIDRLQDMINKWVADYEELYYQYKYDRLPACPLTIHALLHLPSYIRQTSPLWASWAFVMERFCGHLLPAVKNRTLPYQHLDNYVQRRAQMQIVSHIYDLPSLAKPRVNYTYAGDEKISSHEIVHPKFPELVLGRPVNKNIQLNQQDRNQIVKYFATVYGQRFPGDIEGRIVTNSIVRYGRLRLAGDGDRIRTAPLVDNDRTGVARDNSYIKYDLLPDQNARFRYRQDQPVRQTQYGRLLDIYYVDFVEQEGKEATENRPAVPREVIPYLLARVQECNTDGNDAADPRAHLVTYTELSSPDIIHAQAISAVIGRVSCGGNVWAIVDRSSSGARTQFVDDEGNEEY</sequence>
<dbReference type="AlphaFoldDB" id="A0A8H2X703"/>
<dbReference type="PANTHER" id="PTHR46579">
    <property type="entry name" value="F5/8 TYPE C DOMAIN-CONTAINING PROTEIN-RELATED"/>
    <property type="match status" value="1"/>
</dbReference>
<dbReference type="Proteomes" id="UP000663843">
    <property type="component" value="Unassembled WGS sequence"/>
</dbReference>
<proteinExistence type="predicted"/>
<accession>A0A8H2X703</accession>
<name>A0A8H2X703_9AGAM</name>
<dbReference type="InterPro" id="IPR004242">
    <property type="entry name" value="Transposase_21"/>
</dbReference>
<evidence type="ECO:0000313" key="2">
    <source>
        <dbReference type="Proteomes" id="UP000663843"/>
    </source>
</evidence>
<dbReference type="PANTHER" id="PTHR46579:SF1">
    <property type="entry name" value="F5_8 TYPE C DOMAIN-CONTAINING PROTEIN"/>
    <property type="match status" value="1"/>
</dbReference>
<dbReference type="EMBL" id="CAJMWT010001751">
    <property type="protein sequence ID" value="CAE6418203.1"/>
    <property type="molecule type" value="Genomic_DNA"/>
</dbReference>
<organism evidence="1 2">
    <name type="scientific">Rhizoctonia solani</name>
    <dbReference type="NCBI Taxonomy" id="456999"/>
    <lineage>
        <taxon>Eukaryota</taxon>
        <taxon>Fungi</taxon>
        <taxon>Dikarya</taxon>
        <taxon>Basidiomycota</taxon>
        <taxon>Agaricomycotina</taxon>
        <taxon>Agaricomycetes</taxon>
        <taxon>Cantharellales</taxon>
        <taxon>Ceratobasidiaceae</taxon>
        <taxon>Rhizoctonia</taxon>
    </lineage>
</organism>
<reference evidence="1" key="1">
    <citation type="submission" date="2021-01" db="EMBL/GenBank/DDBJ databases">
        <authorList>
            <person name="Kaushik A."/>
        </authorList>
    </citation>
    <scope>NUCLEOTIDE SEQUENCE</scope>
    <source>
        <strain evidence="1">AG2-2IIIB</strain>
    </source>
</reference>
<gene>
    <name evidence="1" type="ORF">RDB_LOCUS51098</name>
</gene>